<dbReference type="OrthoDB" id="5342314at2759"/>
<dbReference type="AlphaFoldDB" id="A0A8H7E3X2"/>
<comment type="caution">
    <text evidence="1">The sequence shown here is derived from an EMBL/GenBank/DDBJ whole genome shotgun (WGS) entry which is preliminary data.</text>
</comment>
<dbReference type="Proteomes" id="UP000606974">
    <property type="component" value="Unassembled WGS sequence"/>
</dbReference>
<sequence length="131" mass="15267">MTHRPSSRLLSALQTHSDVLQRLTTDFRFQLPQYHIASFYEQRPMKLFSGLVRRTLLISSVQLLTGVQIVEQHSALLEAQHEEQIPINADHSAMCKFKADSDDTFEKVYKRIRRMRTDPRPRATNQNSTSR</sequence>
<name>A0A8H7E3X2_9EURO</name>
<protein>
    <submittedName>
        <fullName evidence="1">Uncharacterized protein</fullName>
    </submittedName>
</protein>
<proteinExistence type="predicted"/>
<gene>
    <name evidence="1" type="ORF">GJ744_007627</name>
</gene>
<evidence type="ECO:0000313" key="1">
    <source>
        <dbReference type="EMBL" id="KAF7509589.1"/>
    </source>
</evidence>
<keyword evidence="2" id="KW-1185">Reference proteome</keyword>
<reference evidence="1" key="1">
    <citation type="submission" date="2020-02" db="EMBL/GenBank/DDBJ databases">
        <authorList>
            <person name="Palmer J.M."/>
        </authorList>
    </citation>
    <scope>NUCLEOTIDE SEQUENCE</scope>
    <source>
        <strain evidence="1">EPUS1.4</strain>
        <tissue evidence="1">Thallus</tissue>
    </source>
</reference>
<organism evidence="1 2">
    <name type="scientific">Endocarpon pusillum</name>
    <dbReference type="NCBI Taxonomy" id="364733"/>
    <lineage>
        <taxon>Eukaryota</taxon>
        <taxon>Fungi</taxon>
        <taxon>Dikarya</taxon>
        <taxon>Ascomycota</taxon>
        <taxon>Pezizomycotina</taxon>
        <taxon>Eurotiomycetes</taxon>
        <taxon>Chaetothyriomycetidae</taxon>
        <taxon>Verrucariales</taxon>
        <taxon>Verrucariaceae</taxon>
        <taxon>Endocarpon</taxon>
    </lineage>
</organism>
<dbReference type="EMBL" id="JAACFV010000039">
    <property type="protein sequence ID" value="KAF7509589.1"/>
    <property type="molecule type" value="Genomic_DNA"/>
</dbReference>
<accession>A0A8H7E3X2</accession>
<evidence type="ECO:0000313" key="2">
    <source>
        <dbReference type="Proteomes" id="UP000606974"/>
    </source>
</evidence>